<gene>
    <name evidence="2" type="ORF">SAMN06265340_102106</name>
</gene>
<dbReference type="Proteomes" id="UP000198405">
    <property type="component" value="Unassembled WGS sequence"/>
</dbReference>
<feature type="transmembrane region" description="Helical" evidence="1">
    <location>
        <begin position="27"/>
        <end position="51"/>
    </location>
</feature>
<organism evidence="2 3">
    <name type="scientific">Desulfurobacterium atlanticum</name>
    <dbReference type="NCBI Taxonomy" id="240169"/>
    <lineage>
        <taxon>Bacteria</taxon>
        <taxon>Pseudomonadati</taxon>
        <taxon>Aquificota</taxon>
        <taxon>Aquificia</taxon>
        <taxon>Desulfurobacteriales</taxon>
        <taxon>Desulfurobacteriaceae</taxon>
        <taxon>Desulfurobacterium</taxon>
    </lineage>
</organism>
<evidence type="ECO:0000313" key="2">
    <source>
        <dbReference type="EMBL" id="SNR65993.1"/>
    </source>
</evidence>
<protein>
    <submittedName>
        <fullName evidence="2">Uncharacterized protein</fullName>
    </submittedName>
</protein>
<reference evidence="3" key="1">
    <citation type="submission" date="2017-06" db="EMBL/GenBank/DDBJ databases">
        <authorList>
            <person name="Varghese N."/>
            <person name="Submissions S."/>
        </authorList>
    </citation>
    <scope>NUCLEOTIDE SEQUENCE [LARGE SCALE GENOMIC DNA]</scope>
    <source>
        <strain evidence="3">DSM 15668</strain>
    </source>
</reference>
<sequence length="61" mass="6919">MAVLVLILIFVFLYFASKILIPFFTAILKLFALLSAISPFIIFMVLGAAIWEIINTLNREN</sequence>
<dbReference type="RefSeq" id="WP_089322458.1">
    <property type="nucleotide sequence ID" value="NZ_FZOB01000002.1"/>
</dbReference>
<evidence type="ECO:0000313" key="3">
    <source>
        <dbReference type="Proteomes" id="UP000198405"/>
    </source>
</evidence>
<dbReference type="AlphaFoldDB" id="A0A238Y5R5"/>
<keyword evidence="1" id="KW-0472">Membrane</keyword>
<evidence type="ECO:0000256" key="1">
    <source>
        <dbReference type="SAM" id="Phobius"/>
    </source>
</evidence>
<dbReference type="EMBL" id="FZOB01000002">
    <property type="protein sequence ID" value="SNR65993.1"/>
    <property type="molecule type" value="Genomic_DNA"/>
</dbReference>
<keyword evidence="1" id="KW-1133">Transmembrane helix</keyword>
<keyword evidence="3" id="KW-1185">Reference proteome</keyword>
<keyword evidence="1" id="KW-0812">Transmembrane</keyword>
<name>A0A238Y5R5_9BACT</name>
<accession>A0A238Y5R5</accession>
<proteinExistence type="predicted"/>